<evidence type="ECO:0000259" key="5">
    <source>
        <dbReference type="Pfam" id="PF17851"/>
    </source>
</evidence>
<dbReference type="InterPro" id="IPR023296">
    <property type="entry name" value="Glyco_hydro_beta-prop_sf"/>
</dbReference>
<sequence>MSAAVVPGGVAQGGVGAPFPNPLIPGFNPDPSVVRVDGVYHLVTSTFEYLPGIPVYRSTDFETWERVGNVATRAEQIGVEEVPTGLGVWAPTIRHHDGLFHVIVSVPAGVGTVVFTAVDPAGEWSDGTVLTDADGGPLQGIDPDLAWDEDGTAYVTYSGLILSGEEAGAHLGIQQVRVDLAAGRILEQPRSLWSGTGGGFPEAPHLYRRSVDGRDVWYLLIAEGGTERGHGVSIARSDAPTGPFETAPGNPFLTARGTTRPVQNTGHGDLVEGPDGSTLIVLLGVRPRGATRAFSALGRETFVTRVSWVDGWPVAEPVALAPRGPLRDDVDFSGPLDTGWIGVRRLPSALATVEDGRLSLPGEGRTLRHPQPTFVGRRQLTQTMQASVVVDVSAGVGGLAVRYDETTFASVEAESTGSGTRITARAVIPSFEQEWTTELPEGPVTLILESERDGGVGFGPGQMTSDFLVLRAEAGGVSRTLARIDGRSFTAETATSFTGRVLGLYATTGTPTFTAYRYVGTDD</sequence>
<evidence type="ECO:0000313" key="6">
    <source>
        <dbReference type="EMBL" id="QHC61824.1"/>
    </source>
</evidence>
<name>A0ABX6GWC3_9MICO</name>
<evidence type="ECO:0000313" key="7">
    <source>
        <dbReference type="Proteomes" id="UP000464597"/>
    </source>
</evidence>
<organism evidence="6 7">
    <name type="scientific">Rathayibacter festucae</name>
    <dbReference type="NCBI Taxonomy" id="110937"/>
    <lineage>
        <taxon>Bacteria</taxon>
        <taxon>Bacillati</taxon>
        <taxon>Actinomycetota</taxon>
        <taxon>Actinomycetes</taxon>
        <taxon>Micrococcales</taxon>
        <taxon>Microbacteriaceae</taxon>
        <taxon>Rathayibacter</taxon>
    </lineage>
</organism>
<dbReference type="Gene3D" id="2.60.120.200">
    <property type="match status" value="1"/>
</dbReference>
<keyword evidence="7" id="KW-1185">Reference proteome</keyword>
<dbReference type="InterPro" id="IPR041542">
    <property type="entry name" value="GH43_C2"/>
</dbReference>
<proteinExistence type="inferred from homology"/>
<evidence type="ECO:0000256" key="4">
    <source>
        <dbReference type="RuleBase" id="RU361187"/>
    </source>
</evidence>
<accession>A0ABX6GWC3</accession>
<dbReference type="Gene3D" id="2.115.10.20">
    <property type="entry name" value="Glycosyl hydrolase domain, family 43"/>
    <property type="match status" value="1"/>
</dbReference>
<dbReference type="InterPro" id="IPR006710">
    <property type="entry name" value="Glyco_hydro_43"/>
</dbReference>
<feature type="domain" description="Beta-xylosidase C-terminal Concanavalin A-like" evidence="5">
    <location>
        <begin position="332"/>
        <end position="509"/>
    </location>
</feature>
<dbReference type="InterPro" id="IPR051795">
    <property type="entry name" value="Glycosyl_Hydrlase_43"/>
</dbReference>
<dbReference type="Pfam" id="PF17851">
    <property type="entry name" value="GH43_C2"/>
    <property type="match status" value="1"/>
</dbReference>
<dbReference type="PANTHER" id="PTHR42812">
    <property type="entry name" value="BETA-XYLOSIDASE"/>
    <property type="match status" value="1"/>
</dbReference>
<keyword evidence="2 4" id="KW-0378">Hydrolase</keyword>
<dbReference type="SUPFAM" id="SSF49899">
    <property type="entry name" value="Concanavalin A-like lectins/glucanases"/>
    <property type="match status" value="1"/>
</dbReference>
<keyword evidence="3 4" id="KW-0326">Glycosidase</keyword>
<dbReference type="Pfam" id="PF04616">
    <property type="entry name" value="Glyco_hydro_43"/>
    <property type="match status" value="1"/>
</dbReference>
<gene>
    <name evidence="6" type="ORF">GSU69_03335</name>
</gene>
<dbReference type="Proteomes" id="UP000464597">
    <property type="component" value="Chromosome"/>
</dbReference>
<comment type="similarity">
    <text evidence="1 4">Belongs to the glycosyl hydrolase 43 family.</text>
</comment>
<dbReference type="EMBL" id="CP047180">
    <property type="protein sequence ID" value="QHC61824.1"/>
    <property type="molecule type" value="Genomic_DNA"/>
</dbReference>
<dbReference type="SUPFAM" id="SSF75005">
    <property type="entry name" value="Arabinanase/levansucrase/invertase"/>
    <property type="match status" value="1"/>
</dbReference>
<dbReference type="RefSeq" id="WP_159422080.1">
    <property type="nucleotide sequence ID" value="NZ_CP047180.1"/>
</dbReference>
<reference evidence="7" key="1">
    <citation type="submission" date="2019-12" db="EMBL/GenBank/DDBJ databases">
        <title>Complete and draft genome sequences of new strains and members of some known species of the genus Rathayibacter isolated from plants.</title>
        <authorList>
            <person name="Tarlachkov S.V."/>
            <person name="Starodumova I.P."/>
            <person name="Dorofeeva L.V."/>
            <person name="Prisyazhnaya N.V."/>
            <person name="Leyn S."/>
            <person name="Zlamal J."/>
            <person name="Elan M."/>
            <person name="Osterman A.L."/>
            <person name="Nadler S."/>
            <person name="Subbotin S.A."/>
            <person name="Evtushenko L.I."/>
        </authorList>
    </citation>
    <scope>NUCLEOTIDE SEQUENCE [LARGE SCALE GENOMIC DNA]</scope>
    <source>
        <strain evidence="7">VKM Ac-2802</strain>
    </source>
</reference>
<protein>
    <submittedName>
        <fullName evidence="6">Family 43 glycosylhydrolase</fullName>
    </submittedName>
</protein>
<dbReference type="InterPro" id="IPR013320">
    <property type="entry name" value="ConA-like_dom_sf"/>
</dbReference>
<evidence type="ECO:0000256" key="1">
    <source>
        <dbReference type="ARBA" id="ARBA00009865"/>
    </source>
</evidence>
<evidence type="ECO:0000256" key="2">
    <source>
        <dbReference type="ARBA" id="ARBA00022801"/>
    </source>
</evidence>
<evidence type="ECO:0000256" key="3">
    <source>
        <dbReference type="ARBA" id="ARBA00023295"/>
    </source>
</evidence>
<dbReference type="PANTHER" id="PTHR42812:SF12">
    <property type="entry name" value="BETA-XYLOSIDASE-RELATED"/>
    <property type="match status" value="1"/>
</dbReference>
<dbReference type="CDD" id="cd18617">
    <property type="entry name" value="GH43_XynB-like"/>
    <property type="match status" value="1"/>
</dbReference>